<proteinExistence type="inferred from homology"/>
<dbReference type="SMART" id="SM00645">
    <property type="entry name" value="Pept_C1"/>
    <property type="match status" value="1"/>
</dbReference>
<dbReference type="PRINTS" id="PR00705">
    <property type="entry name" value="PAPAIN"/>
</dbReference>
<dbReference type="InterPro" id="IPR038765">
    <property type="entry name" value="Papain-like_cys_pep_sf"/>
</dbReference>
<keyword evidence="8" id="KW-0325">Glycoprotein</keyword>
<keyword evidence="4" id="KW-0378">Hydrolase</keyword>
<dbReference type="CDD" id="cd02620">
    <property type="entry name" value="Peptidase_C1A_CathepsinB"/>
    <property type="match status" value="1"/>
</dbReference>
<keyword evidence="2" id="KW-0645">Protease</keyword>
<feature type="domain" description="Peptidase C1A papain C-terminal" evidence="10">
    <location>
        <begin position="82"/>
        <end position="327"/>
    </location>
</feature>
<dbReference type="FunFam" id="3.90.70.10:FF:000031">
    <property type="entry name" value="Cathepsin B"/>
    <property type="match status" value="1"/>
</dbReference>
<keyword evidence="7" id="KW-1015">Disulfide bond</keyword>
<evidence type="ECO:0000313" key="12">
    <source>
        <dbReference type="Proteomes" id="UP000024635"/>
    </source>
</evidence>
<dbReference type="PANTHER" id="PTHR12411">
    <property type="entry name" value="CYSTEINE PROTEASE FAMILY C1-RELATED"/>
    <property type="match status" value="1"/>
</dbReference>
<dbReference type="EMBL" id="JARK01001364">
    <property type="protein sequence ID" value="EYC18380.1"/>
    <property type="molecule type" value="Genomic_DNA"/>
</dbReference>
<evidence type="ECO:0000256" key="5">
    <source>
        <dbReference type="ARBA" id="ARBA00022807"/>
    </source>
</evidence>
<dbReference type="InterPro" id="IPR000169">
    <property type="entry name" value="Pept_cys_AS"/>
</dbReference>
<evidence type="ECO:0000256" key="7">
    <source>
        <dbReference type="ARBA" id="ARBA00023157"/>
    </source>
</evidence>
<keyword evidence="6" id="KW-0865">Zymogen</keyword>
<gene>
    <name evidence="11" type="primary">Acey_s0028.g1832</name>
    <name evidence="11" type="ORF">Y032_0028g1832</name>
</gene>
<comment type="function">
    <text evidence="9">Expression of the protease correlates with blood-feeding and suggests a role for the protease in blood digestion.</text>
</comment>
<name>A0A016UT49_9BILA</name>
<dbReference type="GO" id="GO:0008234">
    <property type="term" value="F:cysteine-type peptidase activity"/>
    <property type="evidence" value="ECO:0007669"/>
    <property type="project" value="UniProtKB-KW"/>
</dbReference>
<keyword evidence="5" id="KW-0788">Thiol protease</keyword>
<organism evidence="11 12">
    <name type="scientific">Ancylostoma ceylanicum</name>
    <dbReference type="NCBI Taxonomy" id="53326"/>
    <lineage>
        <taxon>Eukaryota</taxon>
        <taxon>Metazoa</taxon>
        <taxon>Ecdysozoa</taxon>
        <taxon>Nematoda</taxon>
        <taxon>Chromadorea</taxon>
        <taxon>Rhabditida</taxon>
        <taxon>Rhabditina</taxon>
        <taxon>Rhabditomorpha</taxon>
        <taxon>Strongyloidea</taxon>
        <taxon>Ancylostomatidae</taxon>
        <taxon>Ancylostomatinae</taxon>
        <taxon>Ancylostoma</taxon>
    </lineage>
</organism>
<evidence type="ECO:0000256" key="2">
    <source>
        <dbReference type="ARBA" id="ARBA00022670"/>
    </source>
</evidence>
<keyword evidence="3" id="KW-0732">Signal</keyword>
<dbReference type="Pfam" id="PF00112">
    <property type="entry name" value="Peptidase_C1"/>
    <property type="match status" value="1"/>
</dbReference>
<dbReference type="InterPro" id="IPR025660">
    <property type="entry name" value="Pept_his_AS"/>
</dbReference>
<evidence type="ECO:0000256" key="8">
    <source>
        <dbReference type="ARBA" id="ARBA00023180"/>
    </source>
</evidence>
<evidence type="ECO:0000313" key="11">
    <source>
        <dbReference type="EMBL" id="EYC18380.1"/>
    </source>
</evidence>
<dbReference type="STRING" id="53326.A0A016UT49"/>
<sequence>MLILFSLIAISFAAHPVKPPEQPQKMTDAELVEALRKHQTLFEVNSEPEKRADYIMDAKYATLPPDAPIKQVPLSDDDDEEIPEHFDSRERWPECRQIIETIRDQSNCGSCWAVSSAEAMSDRLCIQSGGKIKHLLSDTDILACCKSFCGQGCEGGWPIRAWEYIEKSGICTGGRYRQKGVCKPYAFHPCGYHPGQTYFGDCPKHLWPTPRCEKFCRRGYPIPYEKDKYYGLSSYTLPKDEKAIQRDLMKYGPSVATYKVFQDFRLYKRGIYEHKFGEQTGAHAVKLIGWGVENGTKYWHIANSWSPDWGEKVQTGSEARVRGSPPLGSPVGVFKYFEGASMFYRVCIIGRKKGLKAGDSDWRIWAARDAHMLKLVRHYAQLHSVFRNQERAIPNKWA</sequence>
<evidence type="ECO:0000256" key="9">
    <source>
        <dbReference type="ARBA" id="ARBA00057399"/>
    </source>
</evidence>
<dbReference type="GO" id="GO:0006508">
    <property type="term" value="P:proteolysis"/>
    <property type="evidence" value="ECO:0007669"/>
    <property type="project" value="UniProtKB-KW"/>
</dbReference>
<dbReference type="InterPro" id="IPR013128">
    <property type="entry name" value="Peptidase_C1A"/>
</dbReference>
<evidence type="ECO:0000256" key="6">
    <source>
        <dbReference type="ARBA" id="ARBA00023145"/>
    </source>
</evidence>
<dbReference type="Gene3D" id="3.90.70.10">
    <property type="entry name" value="Cysteine proteinases"/>
    <property type="match status" value="1"/>
</dbReference>
<evidence type="ECO:0000256" key="3">
    <source>
        <dbReference type="ARBA" id="ARBA00022729"/>
    </source>
</evidence>
<protein>
    <recommendedName>
        <fullName evidence="10">Peptidase C1A papain C-terminal domain-containing protein</fullName>
    </recommendedName>
</protein>
<dbReference type="AlphaFoldDB" id="A0A016UT49"/>
<keyword evidence="12" id="KW-1185">Reference proteome</keyword>
<evidence type="ECO:0000256" key="1">
    <source>
        <dbReference type="ARBA" id="ARBA00008455"/>
    </source>
</evidence>
<comment type="similarity">
    <text evidence="1">Belongs to the peptidase C1 family.</text>
</comment>
<evidence type="ECO:0000259" key="10">
    <source>
        <dbReference type="SMART" id="SM00645"/>
    </source>
</evidence>
<dbReference type="PROSITE" id="PS00639">
    <property type="entry name" value="THIOL_PROTEASE_HIS"/>
    <property type="match status" value="1"/>
</dbReference>
<dbReference type="PROSITE" id="PS00139">
    <property type="entry name" value="THIOL_PROTEASE_CYS"/>
    <property type="match status" value="1"/>
</dbReference>
<reference evidence="12" key="1">
    <citation type="journal article" date="2015" name="Nat. Genet.">
        <title>The genome and transcriptome of the zoonotic hookworm Ancylostoma ceylanicum identify infection-specific gene families.</title>
        <authorList>
            <person name="Schwarz E.M."/>
            <person name="Hu Y."/>
            <person name="Antoshechkin I."/>
            <person name="Miller M.M."/>
            <person name="Sternberg P.W."/>
            <person name="Aroian R.V."/>
        </authorList>
    </citation>
    <scope>NUCLEOTIDE SEQUENCE</scope>
    <source>
        <strain evidence="12">HY135</strain>
    </source>
</reference>
<dbReference type="Proteomes" id="UP000024635">
    <property type="component" value="Unassembled WGS sequence"/>
</dbReference>
<accession>A0A016UT49</accession>
<comment type="caution">
    <text evidence="11">The sequence shown here is derived from an EMBL/GenBank/DDBJ whole genome shotgun (WGS) entry which is preliminary data.</text>
</comment>
<dbReference type="SUPFAM" id="SSF54001">
    <property type="entry name" value="Cysteine proteinases"/>
    <property type="match status" value="1"/>
</dbReference>
<evidence type="ECO:0000256" key="4">
    <source>
        <dbReference type="ARBA" id="ARBA00022801"/>
    </source>
</evidence>
<dbReference type="OrthoDB" id="5850821at2759"/>
<dbReference type="InterPro" id="IPR000668">
    <property type="entry name" value="Peptidase_C1A_C"/>
</dbReference>